<dbReference type="RefSeq" id="WP_212989980.1">
    <property type="nucleotide sequence ID" value="NZ_BAABEA010000015.1"/>
</dbReference>
<evidence type="ECO:0000313" key="3">
    <source>
        <dbReference type="Proteomes" id="UP000681340"/>
    </source>
</evidence>
<dbReference type="CDD" id="cd07043">
    <property type="entry name" value="STAS_anti-anti-sigma_factors"/>
    <property type="match status" value="1"/>
</dbReference>
<dbReference type="GO" id="GO:0043856">
    <property type="term" value="F:anti-sigma factor antagonist activity"/>
    <property type="evidence" value="ECO:0007669"/>
    <property type="project" value="TreeGrafter"/>
</dbReference>
<proteinExistence type="predicted"/>
<reference evidence="2" key="1">
    <citation type="submission" date="2021-03" db="EMBL/GenBank/DDBJ databases">
        <title>Whole genome shotgun sequence of Actinoplanes auranticolor NBRC 12245.</title>
        <authorList>
            <person name="Komaki H."/>
            <person name="Tamura T."/>
        </authorList>
    </citation>
    <scope>NUCLEOTIDE SEQUENCE</scope>
    <source>
        <strain evidence="2">NBRC 12245</strain>
    </source>
</reference>
<organism evidence="2 3">
    <name type="scientific">Actinoplanes auranticolor</name>
    <dbReference type="NCBI Taxonomy" id="47988"/>
    <lineage>
        <taxon>Bacteria</taxon>
        <taxon>Bacillati</taxon>
        <taxon>Actinomycetota</taxon>
        <taxon>Actinomycetes</taxon>
        <taxon>Micromonosporales</taxon>
        <taxon>Micromonosporaceae</taxon>
        <taxon>Actinoplanes</taxon>
    </lineage>
</organism>
<sequence>MLAEASAASRHDDRCPLIEIRPAEDDDGPLRLLLSGDIDEVSARHLQQSLIDLLRREQPRDIDVDVSGVTFLDAAGIEALLRCQADARQLECRLLLSSPTPMTYRVLQIAGLLEQFGLARPRPEQTPAGAELGLVNCGLTG</sequence>
<keyword evidence="3" id="KW-1185">Reference proteome</keyword>
<accession>A0A919SD25</accession>
<dbReference type="SUPFAM" id="SSF52091">
    <property type="entry name" value="SpoIIaa-like"/>
    <property type="match status" value="1"/>
</dbReference>
<feature type="domain" description="STAS" evidence="1">
    <location>
        <begin position="19"/>
        <end position="117"/>
    </location>
</feature>
<dbReference type="Gene3D" id="3.30.750.24">
    <property type="entry name" value="STAS domain"/>
    <property type="match status" value="1"/>
</dbReference>
<dbReference type="PROSITE" id="PS50801">
    <property type="entry name" value="STAS"/>
    <property type="match status" value="1"/>
</dbReference>
<dbReference type="Proteomes" id="UP000681340">
    <property type="component" value="Unassembled WGS sequence"/>
</dbReference>
<gene>
    <name evidence="2" type="ORF">Aau02nite_39770</name>
</gene>
<name>A0A919SD25_9ACTN</name>
<dbReference type="InterPro" id="IPR002645">
    <property type="entry name" value="STAS_dom"/>
</dbReference>
<dbReference type="InterPro" id="IPR036513">
    <property type="entry name" value="STAS_dom_sf"/>
</dbReference>
<evidence type="ECO:0000259" key="1">
    <source>
        <dbReference type="PROSITE" id="PS50801"/>
    </source>
</evidence>
<dbReference type="PANTHER" id="PTHR33495">
    <property type="entry name" value="ANTI-SIGMA FACTOR ANTAGONIST TM_1081-RELATED-RELATED"/>
    <property type="match status" value="1"/>
</dbReference>
<dbReference type="PANTHER" id="PTHR33495:SF2">
    <property type="entry name" value="ANTI-SIGMA FACTOR ANTAGONIST TM_1081-RELATED"/>
    <property type="match status" value="1"/>
</dbReference>
<dbReference type="AlphaFoldDB" id="A0A919SD25"/>
<protein>
    <recommendedName>
        <fullName evidence="1">STAS domain-containing protein</fullName>
    </recommendedName>
</protein>
<evidence type="ECO:0000313" key="2">
    <source>
        <dbReference type="EMBL" id="GIM70177.1"/>
    </source>
</evidence>
<dbReference type="Pfam" id="PF01740">
    <property type="entry name" value="STAS"/>
    <property type="match status" value="1"/>
</dbReference>
<dbReference type="EMBL" id="BOQL01000030">
    <property type="protein sequence ID" value="GIM70177.1"/>
    <property type="molecule type" value="Genomic_DNA"/>
</dbReference>
<comment type="caution">
    <text evidence="2">The sequence shown here is derived from an EMBL/GenBank/DDBJ whole genome shotgun (WGS) entry which is preliminary data.</text>
</comment>